<dbReference type="Pfam" id="PF01963">
    <property type="entry name" value="TraB_PrgY_gumN"/>
    <property type="match status" value="1"/>
</dbReference>
<dbReference type="CDD" id="cd14726">
    <property type="entry name" value="TraB_PrgY-like"/>
    <property type="match status" value="1"/>
</dbReference>
<dbReference type="PANTHER" id="PTHR21530:SF7">
    <property type="entry name" value="TRAB DOMAIN-CONTAINING PROTEIN"/>
    <property type="match status" value="1"/>
</dbReference>
<dbReference type="AlphaFoldDB" id="A0A9E7M8Z4"/>
<sequence length="235" mass="27538">MSYLRYVKILGTMHVSPRSREEVRRLILKENPDAIAIELDKQRFYALRSSKKLTLQEALKLGRKALLAYILMKVEEKIGEEFGMKPGGEMEEAIQMAGFLRIPLYLIDEDIQIIMEKLLKAPFREKLLLLIESALVFFPIVPVEGESENIMESYKIMMYRFKIRYPYLFKVLVEERNNIMARHLKFIVDELKKAGIKKPKVIAIVGLGHKKGIERILNSYKEQKDLLNKKTNLHW</sequence>
<keyword evidence="2" id="KW-1185">Reference proteome</keyword>
<dbReference type="InterPro" id="IPR046345">
    <property type="entry name" value="TraB_PrgY-like"/>
</dbReference>
<name>A0A9E7M8Z4_9EURY</name>
<organism evidence="1 2">
    <name type="scientific">Thermococcus argininiproducens</name>
    <dbReference type="NCBI Taxonomy" id="2866384"/>
    <lineage>
        <taxon>Archaea</taxon>
        <taxon>Methanobacteriati</taxon>
        <taxon>Methanobacteriota</taxon>
        <taxon>Thermococci</taxon>
        <taxon>Thermococcales</taxon>
        <taxon>Thermococcaceae</taxon>
        <taxon>Thermococcus</taxon>
    </lineage>
</organism>
<evidence type="ECO:0000313" key="1">
    <source>
        <dbReference type="EMBL" id="USG99323.1"/>
    </source>
</evidence>
<dbReference type="KEGG" id="thei:K1720_07230"/>
<dbReference type="InterPro" id="IPR002816">
    <property type="entry name" value="TraB/PrgY/GumN_fam"/>
</dbReference>
<accession>A0A9E7M8Z4</accession>
<dbReference type="Proteomes" id="UP001056425">
    <property type="component" value="Chromosome"/>
</dbReference>
<dbReference type="EMBL" id="CP080572">
    <property type="protein sequence ID" value="USG99323.1"/>
    <property type="molecule type" value="Genomic_DNA"/>
</dbReference>
<reference evidence="1 2" key="1">
    <citation type="submission" date="2021-08" db="EMBL/GenBank/DDBJ databases">
        <title>Thermococcus onnuriiensis IOH2.</title>
        <authorList>
            <person name="Park Y.-J."/>
        </authorList>
    </citation>
    <scope>NUCLEOTIDE SEQUENCE [LARGE SCALE GENOMIC DNA]</scope>
    <source>
        <strain evidence="1 2">IOH2</strain>
    </source>
</reference>
<dbReference type="GeneID" id="72778127"/>
<gene>
    <name evidence="1" type="ORF">K1720_07230</name>
</gene>
<dbReference type="PANTHER" id="PTHR21530">
    <property type="entry name" value="PHEROMONE SHUTDOWN PROTEIN"/>
    <property type="match status" value="1"/>
</dbReference>
<evidence type="ECO:0000313" key="2">
    <source>
        <dbReference type="Proteomes" id="UP001056425"/>
    </source>
</evidence>
<protein>
    <submittedName>
        <fullName evidence="1">Conjugal transfer protein TraB</fullName>
    </submittedName>
</protein>
<proteinExistence type="predicted"/>
<dbReference type="RefSeq" id="WP_251948060.1">
    <property type="nucleotide sequence ID" value="NZ_CP080572.1"/>
</dbReference>